<reference evidence="1" key="1">
    <citation type="journal article" date="2008" name="Nature">
        <title>The amphioxus genome and the evolution of the chordate karyotype.</title>
        <authorList>
            <consortium name="US DOE Joint Genome Institute (JGI-PGF)"/>
            <person name="Putnam N.H."/>
            <person name="Butts T."/>
            <person name="Ferrier D.E.K."/>
            <person name="Furlong R.F."/>
            <person name="Hellsten U."/>
            <person name="Kawashima T."/>
            <person name="Robinson-Rechavi M."/>
            <person name="Shoguchi E."/>
            <person name="Terry A."/>
            <person name="Yu J.-K."/>
            <person name="Benito-Gutierrez E.L."/>
            <person name="Dubchak I."/>
            <person name="Garcia-Fernandez J."/>
            <person name="Gibson-Brown J.J."/>
            <person name="Grigoriev I.V."/>
            <person name="Horton A.C."/>
            <person name="de Jong P.J."/>
            <person name="Jurka J."/>
            <person name="Kapitonov V.V."/>
            <person name="Kohara Y."/>
            <person name="Kuroki Y."/>
            <person name="Lindquist E."/>
            <person name="Lucas S."/>
            <person name="Osoegawa K."/>
            <person name="Pennacchio L.A."/>
            <person name="Salamov A.A."/>
            <person name="Satou Y."/>
            <person name="Sauka-Spengler T."/>
            <person name="Schmutz J."/>
            <person name="Shin-I T."/>
            <person name="Toyoda A."/>
            <person name="Bronner-Fraser M."/>
            <person name="Fujiyama A."/>
            <person name="Holland L.Z."/>
            <person name="Holland P.W.H."/>
            <person name="Satoh N."/>
            <person name="Rokhsar D.S."/>
        </authorList>
    </citation>
    <scope>NUCLEOTIDE SEQUENCE [LARGE SCALE GENOMIC DNA]</scope>
    <source>
        <strain evidence="1">S238N-H82</strain>
        <tissue evidence="1">Testes</tissue>
    </source>
</reference>
<dbReference type="InParanoid" id="C3XQZ5"/>
<gene>
    <name evidence="1" type="ORF">BRAFLDRAFT_71770</name>
</gene>
<protein>
    <submittedName>
        <fullName evidence="1">Uncharacterized protein</fullName>
    </submittedName>
</protein>
<dbReference type="EMBL" id="GG666456">
    <property type="protein sequence ID" value="EEN69590.1"/>
    <property type="molecule type" value="Genomic_DNA"/>
</dbReference>
<proteinExistence type="predicted"/>
<sequence length="258" mass="29512">MTNLKKLTIVLGRKPEVREEEAKEVSHLPGEGLKLVRCSQKRLPGAPPNTPATTKETKWESNLDFENPMHKAKKVRDRGERWLVDVVESDRVSDDNREGMRVRRANILPRLALPPLSPHFMIQHHICQRYLTHASSDTNTQFPGITRSNSIVRRPKIARSGELRSLWVEGNETGPGLFLSRYRDGPTAKGGSDYKKRDRGVGRKRQFYYETGRSSLAVLGTKKEIEGPGREFYLSPAHGAQSMYQRSLMRNWAKFCRM</sequence>
<accession>C3XQZ5</accession>
<dbReference type="AlphaFoldDB" id="C3XQZ5"/>
<organism>
    <name type="scientific">Branchiostoma floridae</name>
    <name type="common">Florida lancelet</name>
    <name type="synonym">Amphioxus</name>
    <dbReference type="NCBI Taxonomy" id="7739"/>
    <lineage>
        <taxon>Eukaryota</taxon>
        <taxon>Metazoa</taxon>
        <taxon>Chordata</taxon>
        <taxon>Cephalochordata</taxon>
        <taxon>Leptocardii</taxon>
        <taxon>Amphioxiformes</taxon>
        <taxon>Branchiostomatidae</taxon>
        <taxon>Branchiostoma</taxon>
    </lineage>
</organism>
<name>C3XQZ5_BRAFL</name>
<evidence type="ECO:0000313" key="1">
    <source>
        <dbReference type="EMBL" id="EEN69590.1"/>
    </source>
</evidence>